<evidence type="ECO:0000313" key="1">
    <source>
        <dbReference type="EMBL" id="GHK50742.1"/>
    </source>
</evidence>
<dbReference type="Proteomes" id="UP000655094">
    <property type="component" value="Unassembled WGS sequence"/>
</dbReference>
<sequence length="49" mass="5540">MLLEHGWTQGEAVRALFREAGYLDVATCRDYGDNERLTLGRLPDMENVG</sequence>
<dbReference type="EMBL" id="BNFF01000001">
    <property type="protein sequence ID" value="GHK50742.1"/>
    <property type="molecule type" value="Genomic_DNA"/>
</dbReference>
<protein>
    <submittedName>
        <fullName evidence="1">Uncharacterized protein</fullName>
    </submittedName>
</protein>
<organism evidence="1 2">
    <name type="scientific">Klebsiella pneumoniae</name>
    <dbReference type="NCBI Taxonomy" id="573"/>
    <lineage>
        <taxon>Bacteria</taxon>
        <taxon>Pseudomonadati</taxon>
        <taxon>Pseudomonadota</taxon>
        <taxon>Gammaproteobacteria</taxon>
        <taxon>Enterobacterales</taxon>
        <taxon>Enterobacteriaceae</taxon>
        <taxon>Klebsiella/Raoultella group</taxon>
        <taxon>Klebsiella</taxon>
        <taxon>Klebsiella pneumoniae complex</taxon>
    </lineage>
</organism>
<dbReference type="AlphaFoldDB" id="A0A919LWU2"/>
<accession>A0A919LWU2</accession>
<proteinExistence type="predicted"/>
<name>A0A919LWU2_KLEPN</name>
<evidence type="ECO:0000313" key="2">
    <source>
        <dbReference type="Proteomes" id="UP000655094"/>
    </source>
</evidence>
<comment type="caution">
    <text evidence="1">The sequence shown here is derived from an EMBL/GenBank/DDBJ whole genome shotgun (WGS) entry which is preliminary data.</text>
</comment>
<reference evidence="1" key="1">
    <citation type="submission" date="2020-10" db="EMBL/GenBank/DDBJ databases">
        <title>Genome Sequence of ESBL Producing Zambian Clinical Strains.</title>
        <authorList>
            <person name="Shawa M."/>
            <person name="Furuta Y."/>
            <person name="Simbotwe M."/>
            <person name="Mulenga E."/>
            <person name="Mubanga M."/>
            <person name="Mulenga G."/>
            <person name="Kaile C."/>
            <person name="Zorigt T."/>
            <person name="Hang'ombe B."/>
            <person name="Higashi H."/>
        </authorList>
    </citation>
    <scope>NUCLEOTIDE SEQUENCE</scope>
    <source>
        <strain evidence="1">Zam_UTH_09</strain>
    </source>
</reference>
<gene>
    <name evidence="1" type="ORF">KPZU09_04780</name>
</gene>